<dbReference type="Proteomes" id="UP000426265">
    <property type="component" value="Unassembled WGS sequence"/>
</dbReference>
<evidence type="ECO:0000313" key="4">
    <source>
        <dbReference type="Proteomes" id="UP000516314"/>
    </source>
</evidence>
<evidence type="ECO:0000313" key="2">
    <source>
        <dbReference type="EMBL" id="VYS55170.1"/>
    </source>
</evidence>
<dbReference type="AlphaFoldDB" id="A0A654F251"/>
<evidence type="ECO:0000313" key="1">
    <source>
        <dbReference type="EMBL" id="CAD5321041.1"/>
    </source>
</evidence>
<reference evidence="2 3" key="1">
    <citation type="submission" date="2019-11" db="EMBL/GenBank/DDBJ databases">
        <authorList>
            <person name="Jiao W.-B."/>
            <person name="Schneeberger K."/>
        </authorList>
    </citation>
    <scope>NUCLEOTIDE SEQUENCE [LARGE SCALE GENOMIC DNA]</scope>
    <source>
        <strain evidence="3">cv. An-1</strain>
    </source>
</reference>
<name>A0A654F251_ARATH</name>
<accession>A0A654F251</accession>
<dbReference type="Proteomes" id="UP000516314">
    <property type="component" value="Chromosome 2"/>
</dbReference>
<dbReference type="EMBL" id="CACRSJ010000105">
    <property type="protein sequence ID" value="VYS55170.1"/>
    <property type="molecule type" value="Genomic_DNA"/>
</dbReference>
<evidence type="ECO:0000313" key="3">
    <source>
        <dbReference type="Proteomes" id="UP000426265"/>
    </source>
</evidence>
<proteinExistence type="predicted"/>
<sequence>MQKLYWKVMEEDPLCLKMMMTSTMRNVNFFANDLTRLSGSCRVLILHIFLSMRLAEFPI</sequence>
<protein>
    <submittedName>
        <fullName evidence="1">(thale cress) hypothetical protein</fullName>
    </submittedName>
</protein>
<organism evidence="2 3">
    <name type="scientific">Arabidopsis thaliana</name>
    <name type="common">Mouse-ear cress</name>
    <dbReference type="NCBI Taxonomy" id="3702"/>
    <lineage>
        <taxon>Eukaryota</taxon>
        <taxon>Viridiplantae</taxon>
        <taxon>Streptophyta</taxon>
        <taxon>Embryophyta</taxon>
        <taxon>Tracheophyta</taxon>
        <taxon>Spermatophyta</taxon>
        <taxon>Magnoliopsida</taxon>
        <taxon>eudicotyledons</taxon>
        <taxon>Gunneridae</taxon>
        <taxon>Pentapetalae</taxon>
        <taxon>rosids</taxon>
        <taxon>malvids</taxon>
        <taxon>Brassicales</taxon>
        <taxon>Brassicaceae</taxon>
        <taxon>Camelineae</taxon>
        <taxon>Arabidopsis</taxon>
    </lineage>
</organism>
<reference evidence="1 4" key="2">
    <citation type="submission" date="2020-09" db="EMBL/GenBank/DDBJ databases">
        <authorList>
            <person name="Ashkenazy H."/>
        </authorList>
    </citation>
    <scope>NUCLEOTIDE SEQUENCE [LARGE SCALE GENOMIC DNA]</scope>
    <source>
        <strain evidence="4">cv. Cdm-0</strain>
    </source>
</reference>
<dbReference type="EMBL" id="LR881467">
    <property type="protein sequence ID" value="CAD5321041.1"/>
    <property type="molecule type" value="Genomic_DNA"/>
</dbReference>
<gene>
    <name evidence="2" type="ORF">AN1_LOCUS10625</name>
    <name evidence="1" type="ORF">AT9943_LOCUS9129</name>
</gene>